<proteinExistence type="predicted"/>
<reference evidence="3" key="1">
    <citation type="journal article" date="2020" name="Ecol. Evol.">
        <title>Genome structure and content of the rice root-knot nematode (Meloidogyne graminicola).</title>
        <authorList>
            <person name="Phan N.T."/>
            <person name="Danchin E.G.J."/>
            <person name="Klopp C."/>
            <person name="Perfus-Barbeoch L."/>
            <person name="Kozlowski D.K."/>
            <person name="Koutsovoulos G.D."/>
            <person name="Lopez-Roques C."/>
            <person name="Bouchez O."/>
            <person name="Zahm M."/>
            <person name="Besnard G."/>
            <person name="Bellafiore S."/>
        </authorList>
    </citation>
    <scope>NUCLEOTIDE SEQUENCE</scope>
    <source>
        <strain evidence="3">VN-18</strain>
    </source>
</reference>
<evidence type="ECO:0000313" key="3">
    <source>
        <dbReference type="EMBL" id="KAF7637605.1"/>
    </source>
</evidence>
<keyword evidence="2" id="KW-0732">Signal</keyword>
<sequence>MLITKRILVLFCFFFLSSIINSSNSEDVQVGFGNHTLKDGKVTLAIGTRIANENDFKDNKGHLPACVASIKGNQITLLYNEKSEEGCTVDLLTNVTYIELDANLNFCVKIEGKAAKRENFDNYKILPFAYSLTNKELNKIWDENATCSERSSCLKNKEIKANCMPWTAMKITWELNTTHLSVCLTLLGTNEYVFENSTIKVNNSSTSVKYHVSIHKNKDGGTISQYNYKAQTSSNSVFSDMKFKCIDKSALKPKTWEIDGGTYNGQQMFTFNLLPRTKINSSKKFIESPNQCENITIVLSSEYKLLFVDKATLTKDKSLNTSSTTLSTTTTTTTTTTTSSLSTTSTTTSTTTKPTTTSTTTKPTTTTTSTTTKPINHLNHLKHQRLYYQKRIFLQIQRKVNFQLH</sequence>
<organism evidence="3 4">
    <name type="scientific">Meloidogyne graminicola</name>
    <dbReference type="NCBI Taxonomy" id="189291"/>
    <lineage>
        <taxon>Eukaryota</taxon>
        <taxon>Metazoa</taxon>
        <taxon>Ecdysozoa</taxon>
        <taxon>Nematoda</taxon>
        <taxon>Chromadorea</taxon>
        <taxon>Rhabditida</taxon>
        <taxon>Tylenchina</taxon>
        <taxon>Tylenchomorpha</taxon>
        <taxon>Tylenchoidea</taxon>
        <taxon>Meloidogynidae</taxon>
        <taxon>Meloidogyninae</taxon>
        <taxon>Meloidogyne</taxon>
    </lineage>
</organism>
<comment type="caution">
    <text evidence="3">The sequence shown here is derived from an EMBL/GenBank/DDBJ whole genome shotgun (WGS) entry which is preliminary data.</text>
</comment>
<dbReference type="AlphaFoldDB" id="A0A8S9ZX23"/>
<evidence type="ECO:0000256" key="1">
    <source>
        <dbReference type="SAM" id="MobiDB-lite"/>
    </source>
</evidence>
<dbReference type="OrthoDB" id="5906619at2759"/>
<evidence type="ECO:0000313" key="4">
    <source>
        <dbReference type="Proteomes" id="UP000605970"/>
    </source>
</evidence>
<evidence type="ECO:0000256" key="2">
    <source>
        <dbReference type="SAM" id="SignalP"/>
    </source>
</evidence>
<gene>
    <name evidence="3" type="ORF">Mgra_00002861</name>
</gene>
<dbReference type="Proteomes" id="UP000605970">
    <property type="component" value="Unassembled WGS sequence"/>
</dbReference>
<feature type="signal peptide" evidence="2">
    <location>
        <begin position="1"/>
        <end position="25"/>
    </location>
</feature>
<feature type="chain" id="PRO_5035823016" evidence="2">
    <location>
        <begin position="26"/>
        <end position="405"/>
    </location>
</feature>
<feature type="region of interest" description="Disordered" evidence="1">
    <location>
        <begin position="322"/>
        <end position="375"/>
    </location>
</feature>
<dbReference type="EMBL" id="JABEBT010000018">
    <property type="protein sequence ID" value="KAF7637605.1"/>
    <property type="molecule type" value="Genomic_DNA"/>
</dbReference>
<protein>
    <submittedName>
        <fullName evidence="3">Uncharacterized protein</fullName>
    </submittedName>
</protein>
<feature type="compositionally biased region" description="Low complexity" evidence="1">
    <location>
        <begin position="322"/>
        <end position="372"/>
    </location>
</feature>
<accession>A0A8S9ZX23</accession>
<keyword evidence="4" id="KW-1185">Reference proteome</keyword>
<name>A0A8S9ZX23_9BILA</name>